<feature type="transmembrane region" description="Helical" evidence="2">
    <location>
        <begin position="200"/>
        <end position="221"/>
    </location>
</feature>
<name>A0ABD5RTR8_9EURY</name>
<feature type="compositionally biased region" description="Low complexity" evidence="1">
    <location>
        <begin position="717"/>
        <end position="742"/>
    </location>
</feature>
<feature type="region of interest" description="Disordered" evidence="1">
    <location>
        <begin position="606"/>
        <end position="762"/>
    </location>
</feature>
<feature type="compositionally biased region" description="Gly residues" evidence="1">
    <location>
        <begin position="669"/>
        <end position="692"/>
    </location>
</feature>
<feature type="compositionally biased region" description="Low complexity" evidence="1">
    <location>
        <begin position="659"/>
        <end position="668"/>
    </location>
</feature>
<gene>
    <name evidence="3" type="ORF">ACFPYI_21115</name>
</gene>
<keyword evidence="4" id="KW-1185">Reference proteome</keyword>
<comment type="caution">
    <text evidence="3">The sequence shown here is derived from an EMBL/GenBank/DDBJ whole genome shotgun (WGS) entry which is preliminary data.</text>
</comment>
<feature type="transmembrane region" description="Helical" evidence="2">
    <location>
        <begin position="78"/>
        <end position="100"/>
    </location>
</feature>
<protein>
    <recommendedName>
        <fullName evidence="5">Dolichyl-phosphate-mannose-protein mannosyltransferase</fullName>
    </recommendedName>
</protein>
<evidence type="ECO:0008006" key="5">
    <source>
        <dbReference type="Google" id="ProtNLM"/>
    </source>
</evidence>
<feature type="transmembrane region" description="Helical" evidence="2">
    <location>
        <begin position="387"/>
        <end position="408"/>
    </location>
</feature>
<evidence type="ECO:0000256" key="1">
    <source>
        <dbReference type="SAM" id="MobiDB-lite"/>
    </source>
</evidence>
<accession>A0ABD5RTR8</accession>
<feature type="transmembrane region" description="Helical" evidence="2">
    <location>
        <begin position="176"/>
        <end position="194"/>
    </location>
</feature>
<keyword evidence="2" id="KW-0812">Transmembrane</keyword>
<dbReference type="AlphaFoldDB" id="A0ABD5RTR8"/>
<dbReference type="EMBL" id="JBHSQH010000008">
    <property type="protein sequence ID" value="MFC5973831.1"/>
    <property type="molecule type" value="Genomic_DNA"/>
</dbReference>
<evidence type="ECO:0000313" key="4">
    <source>
        <dbReference type="Proteomes" id="UP001596099"/>
    </source>
</evidence>
<feature type="transmembrane region" description="Helical" evidence="2">
    <location>
        <begin position="414"/>
        <end position="436"/>
    </location>
</feature>
<feature type="transmembrane region" description="Helical" evidence="2">
    <location>
        <begin position="136"/>
        <end position="164"/>
    </location>
</feature>
<feature type="transmembrane region" description="Helical" evidence="2">
    <location>
        <begin position="228"/>
        <end position="249"/>
    </location>
</feature>
<evidence type="ECO:0000313" key="3">
    <source>
        <dbReference type="EMBL" id="MFC5973831.1"/>
    </source>
</evidence>
<keyword evidence="2" id="KW-1133">Transmembrane helix</keyword>
<feature type="transmembrane region" description="Helical" evidence="2">
    <location>
        <begin position="448"/>
        <end position="469"/>
    </location>
</feature>
<feature type="transmembrane region" description="Helical" evidence="2">
    <location>
        <begin position="355"/>
        <end position="375"/>
    </location>
</feature>
<organism evidence="3 4">
    <name type="scientific">Halomarina salina</name>
    <dbReference type="NCBI Taxonomy" id="1872699"/>
    <lineage>
        <taxon>Archaea</taxon>
        <taxon>Methanobacteriati</taxon>
        <taxon>Methanobacteriota</taxon>
        <taxon>Stenosarchaea group</taxon>
        <taxon>Halobacteria</taxon>
        <taxon>Halobacteriales</taxon>
        <taxon>Natronomonadaceae</taxon>
        <taxon>Halomarina</taxon>
    </lineage>
</organism>
<feature type="transmembrane region" description="Helical" evidence="2">
    <location>
        <begin position="40"/>
        <end position="66"/>
    </location>
</feature>
<feature type="transmembrane region" description="Helical" evidence="2">
    <location>
        <begin position="286"/>
        <end position="306"/>
    </location>
</feature>
<evidence type="ECO:0000256" key="2">
    <source>
        <dbReference type="SAM" id="Phobius"/>
    </source>
</evidence>
<reference evidence="3 4" key="1">
    <citation type="journal article" date="2019" name="Int. J. Syst. Evol. Microbiol.">
        <title>The Global Catalogue of Microorganisms (GCM) 10K type strain sequencing project: providing services to taxonomists for standard genome sequencing and annotation.</title>
        <authorList>
            <consortium name="The Broad Institute Genomics Platform"/>
            <consortium name="The Broad Institute Genome Sequencing Center for Infectious Disease"/>
            <person name="Wu L."/>
            <person name="Ma J."/>
        </authorList>
    </citation>
    <scope>NUCLEOTIDE SEQUENCE [LARGE SCALE GENOMIC DNA]</scope>
    <source>
        <strain evidence="3 4">CGMCC 1.12543</strain>
    </source>
</reference>
<keyword evidence="2" id="KW-0472">Membrane</keyword>
<proteinExistence type="predicted"/>
<feature type="compositionally biased region" description="Low complexity" evidence="1">
    <location>
        <begin position="621"/>
        <end position="649"/>
    </location>
</feature>
<dbReference type="Proteomes" id="UP001596099">
    <property type="component" value="Unassembled WGS sequence"/>
</dbReference>
<dbReference type="RefSeq" id="WP_247421586.1">
    <property type="nucleotide sequence ID" value="NZ_JALLGW010000006.1"/>
</dbReference>
<sequence>MKYEDSARRRRSKLLLIVGFLGLALAIVRAHFAPATGYELSIYGATPVEVWIGVAIALLVAVAVTALRPRGWLVPTSLGLAILATATVVFMPTIRGYYAYGRADELTHMGWARGIISGEMGAMDIFYPGGHTSVGLIHAVTGISIPHSMMLLVQLLALVFLVFLPLTVRTLVDDRAGTAIATFAACMFLPITNISTYLTFHPYTMTTLFFPVILFLLFEYLSRRSRGLANGVTATGLLLFVGAVGSILYHGQVALNILILFATIALAQKFYQWLPGGSTFADARSLAVPTVLFGAFYVVWASRYQIVYSMFDMVSTSVQKWVEGEAGAGGGSVASTGDSASKVGISIIELFMKLFFVKTVFVALAAILVLVALAGRLDDGPEDRNEAITYFAYGGLVLGPFFLAHFLGDVSKYFFRHVGFAMVIATILGVVMLHSFYRAIAGGKYDGALRAVAAIAIVGGLLLSLIVVFPSPYIYLPSTGTTEAVHDGYNTSFAYNANDTRWNDIRSGPGRFQDAQRTSGVVPWGTVTEKNLIADNLTSHSPYPYYLSISAFNYQREVDAYRGATFSKEALDSISDEDGVSRVLSTGVRSDDGTRLDNGLVVYYVDSSYPPDRGSDDDASANDSGGEGQQTEGPSTQQTQSQPTETRTPIPEVTQAPPSTSTPAAGNGTATGGGTTAGGGGSTDAGGGGTGGAQTTTGTTGGGGGTGDGGDGGSTETGGATTTAPSGGTTTAPSTPTGTTTGTDGGNTTGSFLPFGGLLGGI</sequence>
<feature type="compositionally biased region" description="Gly residues" evidence="1">
    <location>
        <begin position="699"/>
        <end position="716"/>
    </location>
</feature>
<feature type="transmembrane region" description="Helical" evidence="2">
    <location>
        <begin position="255"/>
        <end position="274"/>
    </location>
</feature>